<comment type="caution">
    <text evidence="1">The sequence shown here is derived from an EMBL/GenBank/DDBJ whole genome shotgun (WGS) entry which is preliminary data.</text>
</comment>
<organism evidence="1 2">
    <name type="scientific">Alligator mississippiensis</name>
    <name type="common">American alligator</name>
    <dbReference type="NCBI Taxonomy" id="8496"/>
    <lineage>
        <taxon>Eukaryota</taxon>
        <taxon>Metazoa</taxon>
        <taxon>Chordata</taxon>
        <taxon>Craniata</taxon>
        <taxon>Vertebrata</taxon>
        <taxon>Euteleostomi</taxon>
        <taxon>Archelosauria</taxon>
        <taxon>Archosauria</taxon>
        <taxon>Crocodylia</taxon>
        <taxon>Alligatoridae</taxon>
        <taxon>Alligatorinae</taxon>
        <taxon>Alligator</taxon>
    </lineage>
</organism>
<dbReference type="AlphaFoldDB" id="A0A151N7Y1"/>
<evidence type="ECO:0000313" key="1">
    <source>
        <dbReference type="EMBL" id="KYO32896.1"/>
    </source>
</evidence>
<reference evidence="1 2" key="1">
    <citation type="journal article" date="2012" name="Genome Biol.">
        <title>Sequencing three crocodilian genomes to illuminate the evolution of archosaurs and amniotes.</title>
        <authorList>
            <person name="St John J.A."/>
            <person name="Braun E.L."/>
            <person name="Isberg S.R."/>
            <person name="Miles L.G."/>
            <person name="Chong A.Y."/>
            <person name="Gongora J."/>
            <person name="Dalzell P."/>
            <person name="Moran C."/>
            <person name="Bed'hom B."/>
            <person name="Abzhanov A."/>
            <person name="Burgess S.C."/>
            <person name="Cooksey A.M."/>
            <person name="Castoe T.A."/>
            <person name="Crawford N.G."/>
            <person name="Densmore L.D."/>
            <person name="Drew J.C."/>
            <person name="Edwards S.V."/>
            <person name="Faircloth B.C."/>
            <person name="Fujita M.K."/>
            <person name="Greenwold M.J."/>
            <person name="Hoffmann F.G."/>
            <person name="Howard J.M."/>
            <person name="Iguchi T."/>
            <person name="Janes D.E."/>
            <person name="Khan S.Y."/>
            <person name="Kohno S."/>
            <person name="de Koning A.J."/>
            <person name="Lance S.L."/>
            <person name="McCarthy F.M."/>
            <person name="McCormack J.E."/>
            <person name="Merchant M.E."/>
            <person name="Peterson D.G."/>
            <person name="Pollock D.D."/>
            <person name="Pourmand N."/>
            <person name="Raney B.J."/>
            <person name="Roessler K.A."/>
            <person name="Sanford J.R."/>
            <person name="Sawyer R.H."/>
            <person name="Schmidt C.J."/>
            <person name="Triplett E.W."/>
            <person name="Tuberville T.D."/>
            <person name="Venegas-Anaya M."/>
            <person name="Howard J.T."/>
            <person name="Jarvis E.D."/>
            <person name="Guillette L.J.Jr."/>
            <person name="Glenn T.C."/>
            <person name="Green R.E."/>
            <person name="Ray D.A."/>
        </authorList>
    </citation>
    <scope>NUCLEOTIDE SEQUENCE [LARGE SCALE GENOMIC DNA]</scope>
    <source>
        <strain evidence="1">KSC_2009_1</strain>
    </source>
</reference>
<dbReference type="EMBL" id="AKHW03003826">
    <property type="protein sequence ID" value="KYO32896.1"/>
    <property type="molecule type" value="Genomic_DNA"/>
</dbReference>
<sequence length="75" mass="8813">MILRGQIKWKRYLQGWGRAACVPSALVVELVVQLSSVFKGQLAKFFHLNLGRNSFILKFNWHIYLMYDPNLNLFN</sequence>
<proteinExistence type="predicted"/>
<gene>
    <name evidence="1" type="ORF">Y1Q_0011236</name>
</gene>
<dbReference type="Proteomes" id="UP000050525">
    <property type="component" value="Unassembled WGS sequence"/>
</dbReference>
<protein>
    <submittedName>
        <fullName evidence="1">Uncharacterized protein</fullName>
    </submittedName>
</protein>
<keyword evidence="2" id="KW-1185">Reference proteome</keyword>
<evidence type="ECO:0000313" key="2">
    <source>
        <dbReference type="Proteomes" id="UP000050525"/>
    </source>
</evidence>
<name>A0A151N7Y1_ALLMI</name>
<accession>A0A151N7Y1</accession>